<dbReference type="AlphaFoldDB" id="A0A4Z2FDJ3"/>
<organism evidence="2 3">
    <name type="scientific">Liparis tanakae</name>
    <name type="common">Tanaka's snailfish</name>
    <dbReference type="NCBI Taxonomy" id="230148"/>
    <lineage>
        <taxon>Eukaryota</taxon>
        <taxon>Metazoa</taxon>
        <taxon>Chordata</taxon>
        <taxon>Craniata</taxon>
        <taxon>Vertebrata</taxon>
        <taxon>Euteleostomi</taxon>
        <taxon>Actinopterygii</taxon>
        <taxon>Neopterygii</taxon>
        <taxon>Teleostei</taxon>
        <taxon>Neoteleostei</taxon>
        <taxon>Acanthomorphata</taxon>
        <taxon>Eupercaria</taxon>
        <taxon>Perciformes</taxon>
        <taxon>Cottioidei</taxon>
        <taxon>Cottales</taxon>
        <taxon>Liparidae</taxon>
        <taxon>Liparis</taxon>
    </lineage>
</organism>
<feature type="region of interest" description="Disordered" evidence="1">
    <location>
        <begin position="32"/>
        <end position="57"/>
    </location>
</feature>
<dbReference type="EMBL" id="SRLO01001313">
    <property type="protein sequence ID" value="TNN39051.1"/>
    <property type="molecule type" value="Genomic_DNA"/>
</dbReference>
<sequence>MRVNGRKRQPMHRTGNHIDPVFRFSYLGETVKRVDPPGSSGLERGRQPSSRRAPPHSCRLHAVPYFLQADAIPVYSSSSSASN</sequence>
<evidence type="ECO:0000256" key="1">
    <source>
        <dbReference type="SAM" id="MobiDB-lite"/>
    </source>
</evidence>
<accession>A0A4Z2FDJ3</accession>
<evidence type="ECO:0000313" key="3">
    <source>
        <dbReference type="Proteomes" id="UP000314294"/>
    </source>
</evidence>
<comment type="caution">
    <text evidence="2">The sequence shown here is derived from an EMBL/GenBank/DDBJ whole genome shotgun (WGS) entry which is preliminary data.</text>
</comment>
<proteinExistence type="predicted"/>
<evidence type="ECO:0000313" key="2">
    <source>
        <dbReference type="EMBL" id="TNN39051.1"/>
    </source>
</evidence>
<name>A0A4Z2FDJ3_9TELE</name>
<keyword evidence="3" id="KW-1185">Reference proteome</keyword>
<reference evidence="2 3" key="1">
    <citation type="submission" date="2019-03" db="EMBL/GenBank/DDBJ databases">
        <title>First draft genome of Liparis tanakae, snailfish: a comprehensive survey of snailfish specific genes.</title>
        <authorList>
            <person name="Kim W."/>
            <person name="Song I."/>
            <person name="Jeong J.-H."/>
            <person name="Kim D."/>
            <person name="Kim S."/>
            <person name="Ryu S."/>
            <person name="Song J.Y."/>
            <person name="Lee S.K."/>
        </authorList>
    </citation>
    <scope>NUCLEOTIDE SEQUENCE [LARGE SCALE GENOMIC DNA]</scope>
    <source>
        <tissue evidence="2">Muscle</tissue>
    </source>
</reference>
<protein>
    <submittedName>
        <fullName evidence="2">Uncharacterized protein</fullName>
    </submittedName>
</protein>
<gene>
    <name evidence="2" type="ORF">EYF80_050773</name>
</gene>
<dbReference type="Proteomes" id="UP000314294">
    <property type="component" value="Unassembled WGS sequence"/>
</dbReference>